<dbReference type="SUPFAM" id="SSF55811">
    <property type="entry name" value="Nudix"/>
    <property type="match status" value="1"/>
</dbReference>
<name>A0A218NLV1_9ARCH</name>
<gene>
    <name evidence="7" type="ORF">Mia14_0108</name>
</gene>
<dbReference type="PRINTS" id="PR00502">
    <property type="entry name" value="NUDIXFAMILY"/>
</dbReference>
<dbReference type="KEGG" id="marh:Mia14_0108"/>
<keyword evidence="4 7" id="KW-0378">Hydrolase</keyword>
<dbReference type="InterPro" id="IPR000086">
    <property type="entry name" value="NUDIX_hydrolase_dom"/>
</dbReference>
<proteinExistence type="inferred from homology"/>
<dbReference type="EMBL" id="CP019964">
    <property type="protein sequence ID" value="ASI13450.1"/>
    <property type="molecule type" value="Genomic_DNA"/>
</dbReference>
<keyword evidence="3" id="KW-0547">Nucleotide-binding</keyword>
<dbReference type="Pfam" id="PF00293">
    <property type="entry name" value="NUDIX"/>
    <property type="match status" value="1"/>
</dbReference>
<dbReference type="GO" id="GO:0000166">
    <property type="term" value="F:nucleotide binding"/>
    <property type="evidence" value="ECO:0007669"/>
    <property type="project" value="UniProtKB-KW"/>
</dbReference>
<dbReference type="InterPro" id="IPR051325">
    <property type="entry name" value="Nudix_hydrolase_domain"/>
</dbReference>
<dbReference type="GO" id="GO:0006754">
    <property type="term" value="P:ATP biosynthetic process"/>
    <property type="evidence" value="ECO:0007669"/>
    <property type="project" value="TreeGrafter"/>
</dbReference>
<reference evidence="7 8" key="1">
    <citation type="journal article" date="2017" name="Nat. Commun.">
        <title>'ARMAN' archaea depend on association with euryarchaeal host in culture and in situ.</title>
        <authorList>
            <person name="Golyshina O."/>
            <person name="Toshchakov S."/>
            <person name="Makarova K."/>
            <person name="Gavrilov S."/>
            <person name="Korzhenkov A."/>
            <person name="La Cono V."/>
            <person name="Arcadi E."/>
            <person name="Nechitaylo T."/>
            <person name="Ferrer M."/>
            <person name="Kublanov I."/>
            <person name="Wolf Y."/>
            <person name="Yakimov M."/>
            <person name="Golyshin P."/>
            <person name="Slesarev A."/>
            <person name="Kozyavkin S."/>
        </authorList>
    </citation>
    <scope>NUCLEOTIDE SEQUENCE [LARGE SCALE GENOMIC DNA]</scope>
    <source>
        <strain evidence="7 8">Mia14</strain>
    </source>
</reference>
<dbReference type="GO" id="GO:0004081">
    <property type="term" value="F:bis(5'-nucleosyl)-tetraphosphatase (asymmetrical) activity"/>
    <property type="evidence" value="ECO:0007669"/>
    <property type="project" value="TreeGrafter"/>
</dbReference>
<protein>
    <recommendedName>
        <fullName evidence="2">Bis(5'-nucleosyl)-tetraphosphatase [asymmetrical]</fullName>
    </recommendedName>
    <alternativeName>
        <fullName evidence="5">Diadenosine 5',5'''-P1,P4-tetraphosphate asymmetrical hydrolase</fullName>
    </alternativeName>
</protein>
<dbReference type="Gene3D" id="3.90.79.10">
    <property type="entry name" value="Nucleoside Triphosphate Pyrophosphohydrolase"/>
    <property type="match status" value="1"/>
</dbReference>
<dbReference type="GO" id="GO:0006167">
    <property type="term" value="P:AMP biosynthetic process"/>
    <property type="evidence" value="ECO:0007669"/>
    <property type="project" value="TreeGrafter"/>
</dbReference>
<evidence type="ECO:0000259" key="6">
    <source>
        <dbReference type="PROSITE" id="PS51462"/>
    </source>
</evidence>
<evidence type="ECO:0000313" key="7">
    <source>
        <dbReference type="EMBL" id="ASI13450.1"/>
    </source>
</evidence>
<evidence type="ECO:0000256" key="4">
    <source>
        <dbReference type="ARBA" id="ARBA00022801"/>
    </source>
</evidence>
<dbReference type="InterPro" id="IPR020476">
    <property type="entry name" value="Nudix_hydrolase"/>
</dbReference>
<evidence type="ECO:0000256" key="2">
    <source>
        <dbReference type="ARBA" id="ARBA00018911"/>
    </source>
</evidence>
<evidence type="ECO:0000256" key="1">
    <source>
        <dbReference type="ARBA" id="ARBA00005582"/>
    </source>
</evidence>
<sequence>MDDGGIIIYKCISGSPVFLFLRRAEGWLDMPKGHIEKGETEMQASIRETFEETGIKVESMDPDFSYIDTYTFANGNSEIKKSVMFFMSKVNPAIEVKISKEHVGYEWLGYKEALEKIEFKDEAETIRIAYDYIINKRACR</sequence>
<evidence type="ECO:0000256" key="3">
    <source>
        <dbReference type="ARBA" id="ARBA00022741"/>
    </source>
</evidence>
<dbReference type="Proteomes" id="UP000197679">
    <property type="component" value="Chromosome"/>
</dbReference>
<feature type="domain" description="Nudix hydrolase" evidence="6">
    <location>
        <begin position="1"/>
        <end position="130"/>
    </location>
</feature>
<organism evidence="7 8">
    <name type="scientific">Candidatus Mancarchaeum acidiphilum</name>
    <dbReference type="NCBI Taxonomy" id="1920749"/>
    <lineage>
        <taxon>Archaea</taxon>
        <taxon>Candidatus Micrarchaeota</taxon>
        <taxon>Candidatus Mancarchaeum</taxon>
    </lineage>
</organism>
<dbReference type="AlphaFoldDB" id="A0A218NLV1"/>
<evidence type="ECO:0000313" key="8">
    <source>
        <dbReference type="Proteomes" id="UP000197679"/>
    </source>
</evidence>
<dbReference type="PANTHER" id="PTHR21340:SF0">
    <property type="entry name" value="BIS(5'-NUCLEOSYL)-TETRAPHOSPHATASE [ASYMMETRICAL]"/>
    <property type="match status" value="1"/>
</dbReference>
<accession>A0A218NLV1</accession>
<dbReference type="PANTHER" id="PTHR21340">
    <property type="entry name" value="DIADENOSINE 5,5-P1,P4-TETRAPHOSPHATE PYROPHOSPHOHYDROLASE MUTT"/>
    <property type="match status" value="1"/>
</dbReference>
<dbReference type="PROSITE" id="PS51462">
    <property type="entry name" value="NUDIX"/>
    <property type="match status" value="1"/>
</dbReference>
<evidence type="ECO:0000256" key="5">
    <source>
        <dbReference type="ARBA" id="ARBA00032644"/>
    </source>
</evidence>
<keyword evidence="8" id="KW-1185">Reference proteome</keyword>
<dbReference type="InterPro" id="IPR003565">
    <property type="entry name" value="Tetra_PHTase"/>
</dbReference>
<comment type="similarity">
    <text evidence="1">Belongs to the Nudix hydrolase family.</text>
</comment>
<dbReference type="CDD" id="cd03428">
    <property type="entry name" value="NUDIX_Ap4A_Nudt2"/>
    <property type="match status" value="1"/>
</dbReference>
<dbReference type="InterPro" id="IPR015797">
    <property type="entry name" value="NUDIX_hydrolase-like_dom_sf"/>
</dbReference>